<keyword evidence="2 5" id="KW-0812">Transmembrane</keyword>
<evidence type="ECO:0000259" key="6">
    <source>
        <dbReference type="Pfam" id="PF01694"/>
    </source>
</evidence>
<evidence type="ECO:0000256" key="5">
    <source>
        <dbReference type="SAM" id="Phobius"/>
    </source>
</evidence>
<dbReference type="InterPro" id="IPR035952">
    <property type="entry name" value="Rhomboid-like_sf"/>
</dbReference>
<feature type="domain" description="Peptidase S54 rhomboid" evidence="6">
    <location>
        <begin position="49"/>
        <end position="185"/>
    </location>
</feature>
<gene>
    <name evidence="7" type="ORF">C449_15357</name>
</gene>
<feature type="transmembrane region" description="Helical" evidence="5">
    <location>
        <begin position="86"/>
        <end position="106"/>
    </location>
</feature>
<reference evidence="7 8" key="1">
    <citation type="journal article" date="2014" name="PLoS Genet.">
        <title>Phylogenetically driven sequencing of extremely halophilic archaea reveals strategies for static and dynamic osmo-response.</title>
        <authorList>
            <person name="Becker E.A."/>
            <person name="Seitzer P.M."/>
            <person name="Tritt A."/>
            <person name="Larsen D."/>
            <person name="Krusor M."/>
            <person name="Yao A.I."/>
            <person name="Wu D."/>
            <person name="Madern D."/>
            <person name="Eisen J.A."/>
            <person name="Darling A.E."/>
            <person name="Facciotti M.T."/>
        </authorList>
    </citation>
    <scope>NUCLEOTIDE SEQUENCE [LARGE SCALE GENOMIC DNA]</scope>
    <source>
        <strain evidence="7 8">DSM 5350</strain>
    </source>
</reference>
<dbReference type="PANTHER" id="PTHR43066">
    <property type="entry name" value="RHOMBOID-RELATED PROTEIN"/>
    <property type="match status" value="1"/>
</dbReference>
<evidence type="ECO:0000313" key="8">
    <source>
        <dbReference type="Proteomes" id="UP000011669"/>
    </source>
</evidence>
<feature type="transmembrane region" description="Helical" evidence="5">
    <location>
        <begin position="61"/>
        <end position="79"/>
    </location>
</feature>
<dbReference type="GO" id="GO:0016020">
    <property type="term" value="C:membrane"/>
    <property type="evidence" value="ECO:0007669"/>
    <property type="project" value="UniProtKB-SubCell"/>
</dbReference>
<evidence type="ECO:0000313" key="7">
    <source>
        <dbReference type="EMBL" id="EMA43368.1"/>
    </source>
</evidence>
<evidence type="ECO:0000256" key="4">
    <source>
        <dbReference type="ARBA" id="ARBA00023136"/>
    </source>
</evidence>
<keyword evidence="3 5" id="KW-1133">Transmembrane helix</keyword>
<dbReference type="STRING" id="1227455.C449_15357"/>
<dbReference type="PANTHER" id="PTHR43066:SF11">
    <property type="entry name" value="PEPTIDASE S54 RHOMBOID DOMAIN-CONTAINING PROTEIN"/>
    <property type="match status" value="1"/>
</dbReference>
<name>M0MDE8_9EURY</name>
<dbReference type="InParanoid" id="M0MDE8"/>
<feature type="transmembrane region" description="Helical" evidence="5">
    <location>
        <begin position="112"/>
        <end position="128"/>
    </location>
</feature>
<dbReference type="OrthoDB" id="169619at2157"/>
<dbReference type="Proteomes" id="UP000011669">
    <property type="component" value="Unassembled WGS sequence"/>
</dbReference>
<accession>M0MDE8</accession>
<dbReference type="Pfam" id="PF01694">
    <property type="entry name" value="Rhomboid"/>
    <property type="match status" value="1"/>
</dbReference>
<organism evidence="7 8">
    <name type="scientific">Halococcus saccharolyticus DSM 5350</name>
    <dbReference type="NCBI Taxonomy" id="1227455"/>
    <lineage>
        <taxon>Archaea</taxon>
        <taxon>Methanobacteriati</taxon>
        <taxon>Methanobacteriota</taxon>
        <taxon>Stenosarchaea group</taxon>
        <taxon>Halobacteria</taxon>
        <taxon>Halobacteriales</taxon>
        <taxon>Halococcaceae</taxon>
        <taxon>Halococcus</taxon>
    </lineage>
</organism>
<keyword evidence="8" id="KW-1185">Reference proteome</keyword>
<dbReference type="EMBL" id="AOMD01000030">
    <property type="protein sequence ID" value="EMA43368.1"/>
    <property type="molecule type" value="Genomic_DNA"/>
</dbReference>
<sequence length="205" mass="21324">MGRLAGSPTVQTLAIMAVVFVVNEATKLLGLLGLSQFLFVLGPTFPLRPWSLITSVYAHAGPAHLVSNAIMLVLVGLIVERSTTWFRYHVFFITTGVLAGLAQVMLLPGSRVLGASGAIFALLGYVVAGNPVSGSVLDVLRLSRRAQIALFAVLAIVVTVLTGAPGVALVAHFTGFLLGLLAGRMGLLAVGEPRDRTQVTSGPPG</sequence>
<dbReference type="InterPro" id="IPR022764">
    <property type="entry name" value="Peptidase_S54_rhomboid_dom"/>
</dbReference>
<comment type="caution">
    <text evidence="7">The sequence shown here is derived from an EMBL/GenBank/DDBJ whole genome shotgun (WGS) entry which is preliminary data.</text>
</comment>
<evidence type="ECO:0000256" key="1">
    <source>
        <dbReference type="ARBA" id="ARBA00004141"/>
    </source>
</evidence>
<evidence type="ECO:0000256" key="3">
    <source>
        <dbReference type="ARBA" id="ARBA00022989"/>
    </source>
</evidence>
<dbReference type="SUPFAM" id="SSF144091">
    <property type="entry name" value="Rhomboid-like"/>
    <property type="match status" value="1"/>
</dbReference>
<feature type="transmembrane region" description="Helical" evidence="5">
    <location>
        <begin position="148"/>
        <end position="167"/>
    </location>
</feature>
<comment type="subcellular location">
    <subcellularLocation>
        <location evidence="1">Membrane</location>
        <topology evidence="1">Multi-pass membrane protein</topology>
    </subcellularLocation>
</comment>
<evidence type="ECO:0000256" key="2">
    <source>
        <dbReference type="ARBA" id="ARBA00022692"/>
    </source>
</evidence>
<keyword evidence="4 5" id="KW-0472">Membrane</keyword>
<dbReference type="RefSeq" id="WP_006078930.1">
    <property type="nucleotide sequence ID" value="NZ_AOMD01000030.1"/>
</dbReference>
<feature type="transmembrane region" description="Helical" evidence="5">
    <location>
        <begin position="12"/>
        <end position="41"/>
    </location>
</feature>
<protein>
    <recommendedName>
        <fullName evidence="6">Peptidase S54 rhomboid domain-containing protein</fullName>
    </recommendedName>
</protein>
<dbReference type="Gene3D" id="1.20.1540.10">
    <property type="entry name" value="Rhomboid-like"/>
    <property type="match status" value="1"/>
</dbReference>
<dbReference type="AlphaFoldDB" id="M0MDE8"/>
<dbReference type="GO" id="GO:0004252">
    <property type="term" value="F:serine-type endopeptidase activity"/>
    <property type="evidence" value="ECO:0007669"/>
    <property type="project" value="InterPro"/>
</dbReference>
<proteinExistence type="predicted"/>
<dbReference type="PATRIC" id="fig|1227455.4.peg.3124"/>